<dbReference type="InterPro" id="IPR031316">
    <property type="entry name" value="FlgM_C"/>
</dbReference>
<evidence type="ECO:0000256" key="3">
    <source>
        <dbReference type="ARBA" id="ARBA00022491"/>
    </source>
</evidence>
<dbReference type="EMBL" id="LOED01000001">
    <property type="protein sequence ID" value="KXG78813.1"/>
    <property type="molecule type" value="Genomic_DNA"/>
</dbReference>
<keyword evidence="9" id="KW-1185">Reference proteome</keyword>
<evidence type="ECO:0000256" key="2">
    <source>
        <dbReference type="ARBA" id="ARBA00017823"/>
    </source>
</evidence>
<name>A0A140LE38_9FIRM</name>
<evidence type="ECO:0000256" key="5">
    <source>
        <dbReference type="ARBA" id="ARBA00023015"/>
    </source>
</evidence>
<evidence type="ECO:0000256" key="4">
    <source>
        <dbReference type="ARBA" id="ARBA00022795"/>
    </source>
</evidence>
<dbReference type="GO" id="GO:0044781">
    <property type="term" value="P:bacterial-type flagellum organization"/>
    <property type="evidence" value="ECO:0007669"/>
    <property type="project" value="UniProtKB-KW"/>
</dbReference>
<dbReference type="OrthoDB" id="9796126at2"/>
<comment type="similarity">
    <text evidence="1">Belongs to the FlgM family.</text>
</comment>
<evidence type="ECO:0000256" key="1">
    <source>
        <dbReference type="ARBA" id="ARBA00005322"/>
    </source>
</evidence>
<accession>A0A140LE38</accession>
<sequence length="98" mass="11151">MNINRTGLEGIVRVYENLAKRIEKKSTERGESHAEDGVSLSSDALEIKKALEYASKVSEIRQEKVARLKEQIQKGTYNVEGRLIAEKMVEDYLKGRLI</sequence>
<keyword evidence="5" id="KW-0805">Transcription regulation</keyword>
<evidence type="ECO:0000313" key="8">
    <source>
        <dbReference type="EMBL" id="KXG78813.1"/>
    </source>
</evidence>
<dbReference type="Pfam" id="PF04316">
    <property type="entry name" value="FlgM"/>
    <property type="match status" value="1"/>
</dbReference>
<dbReference type="STRING" id="520764.AN618_01510"/>
<dbReference type="AlphaFoldDB" id="A0A140LE38"/>
<dbReference type="InterPro" id="IPR007412">
    <property type="entry name" value="FlgM"/>
</dbReference>
<reference evidence="8 9" key="1">
    <citation type="submission" date="2015-12" db="EMBL/GenBank/DDBJ databases">
        <title>Draft genome sequnece of Fervidicola ferrireducens strain Y170.</title>
        <authorList>
            <person name="Patel B.K."/>
        </authorList>
    </citation>
    <scope>NUCLEOTIDE SEQUENCE [LARGE SCALE GENOMIC DNA]</scope>
    <source>
        <strain evidence="8 9">Y170</strain>
    </source>
</reference>
<proteinExistence type="inferred from homology"/>
<dbReference type="GO" id="GO:0045892">
    <property type="term" value="P:negative regulation of DNA-templated transcription"/>
    <property type="evidence" value="ECO:0007669"/>
    <property type="project" value="InterPro"/>
</dbReference>
<evidence type="ECO:0000313" key="9">
    <source>
        <dbReference type="Proteomes" id="UP000070427"/>
    </source>
</evidence>
<dbReference type="InterPro" id="IPR035890">
    <property type="entry name" value="Anti-sigma-28_factor_FlgM_sf"/>
</dbReference>
<keyword evidence="6" id="KW-0804">Transcription</keyword>
<comment type="caution">
    <text evidence="8">The sequence shown here is derived from an EMBL/GenBank/DDBJ whole genome shotgun (WGS) entry which is preliminary data.</text>
</comment>
<dbReference type="SUPFAM" id="SSF101498">
    <property type="entry name" value="Anti-sigma factor FlgM"/>
    <property type="match status" value="1"/>
</dbReference>
<keyword evidence="4" id="KW-1005">Bacterial flagellum biogenesis</keyword>
<feature type="domain" description="Anti-sigma-28 factor FlgM C-terminal" evidence="7">
    <location>
        <begin position="36"/>
        <end position="90"/>
    </location>
</feature>
<evidence type="ECO:0000256" key="6">
    <source>
        <dbReference type="ARBA" id="ARBA00023163"/>
    </source>
</evidence>
<dbReference type="FunCoup" id="A0A140LE38">
    <property type="interactions" value="52"/>
</dbReference>
<dbReference type="Proteomes" id="UP000070427">
    <property type="component" value="Unassembled WGS sequence"/>
</dbReference>
<dbReference type="InParanoid" id="A0A140LE38"/>
<gene>
    <name evidence="8" type="ORF">AN618_01510</name>
</gene>
<keyword evidence="3" id="KW-0678">Repressor</keyword>
<evidence type="ECO:0000259" key="7">
    <source>
        <dbReference type="Pfam" id="PF04316"/>
    </source>
</evidence>
<dbReference type="RefSeq" id="WP_066350843.1">
    <property type="nucleotide sequence ID" value="NZ_LOED01000001.1"/>
</dbReference>
<protein>
    <recommendedName>
        <fullName evidence="2">Negative regulator of flagellin synthesis</fullName>
    </recommendedName>
</protein>
<organism evidence="8 9">
    <name type="scientific">Fervidicola ferrireducens</name>
    <dbReference type="NCBI Taxonomy" id="520764"/>
    <lineage>
        <taxon>Bacteria</taxon>
        <taxon>Bacillati</taxon>
        <taxon>Bacillota</taxon>
        <taxon>Clostridia</taxon>
        <taxon>Thermosediminibacterales</taxon>
        <taxon>Thermosediminibacteraceae</taxon>
        <taxon>Fervidicola</taxon>
    </lineage>
</organism>
<dbReference type="NCBIfam" id="TIGR03824">
    <property type="entry name" value="FlgM_jcvi"/>
    <property type="match status" value="1"/>
</dbReference>